<dbReference type="RefSeq" id="WP_124878438.1">
    <property type="nucleotide sequence ID" value="NZ_RQJO01000015.1"/>
</dbReference>
<dbReference type="Pfam" id="PF08843">
    <property type="entry name" value="AbiEii"/>
    <property type="match status" value="1"/>
</dbReference>
<accession>A0A3P1BCL6</accession>
<dbReference type="Gene3D" id="3.10.450.620">
    <property type="entry name" value="JHP933, nucleotidyltransferase-like core domain"/>
    <property type="match status" value="1"/>
</dbReference>
<comment type="caution">
    <text evidence="1">The sequence shown here is derived from an EMBL/GenBank/DDBJ whole genome shotgun (WGS) entry which is preliminary data.</text>
</comment>
<dbReference type="GO" id="GO:0016740">
    <property type="term" value="F:transferase activity"/>
    <property type="evidence" value="ECO:0007669"/>
    <property type="project" value="UniProtKB-KW"/>
</dbReference>
<name>A0A3P1BCL6_9BACT</name>
<dbReference type="EMBL" id="RQJO01000015">
    <property type="protein sequence ID" value="RRA98615.1"/>
    <property type="molecule type" value="Genomic_DNA"/>
</dbReference>
<organism evidence="1 2">
    <name type="scientific">Larkinella rosea</name>
    <dbReference type="NCBI Taxonomy" id="2025312"/>
    <lineage>
        <taxon>Bacteria</taxon>
        <taxon>Pseudomonadati</taxon>
        <taxon>Bacteroidota</taxon>
        <taxon>Cytophagia</taxon>
        <taxon>Cytophagales</taxon>
        <taxon>Spirosomataceae</taxon>
        <taxon>Larkinella</taxon>
    </lineage>
</organism>
<dbReference type="AlphaFoldDB" id="A0A3P1BCL6"/>
<evidence type="ECO:0000313" key="1">
    <source>
        <dbReference type="EMBL" id="RRA98615.1"/>
    </source>
</evidence>
<reference evidence="1 2" key="1">
    <citation type="submission" date="2018-11" db="EMBL/GenBank/DDBJ databases">
        <authorList>
            <person name="Zhou Z."/>
            <person name="Wang G."/>
        </authorList>
    </citation>
    <scope>NUCLEOTIDE SEQUENCE [LARGE SCALE GENOMIC DNA]</scope>
    <source>
        <strain evidence="1 2">KCTC52004</strain>
    </source>
</reference>
<keyword evidence="1" id="KW-0808">Transferase</keyword>
<evidence type="ECO:0000313" key="2">
    <source>
        <dbReference type="Proteomes" id="UP000271925"/>
    </source>
</evidence>
<dbReference type="InterPro" id="IPR014942">
    <property type="entry name" value="AbiEii"/>
</dbReference>
<keyword evidence="2" id="KW-1185">Reference proteome</keyword>
<protein>
    <submittedName>
        <fullName evidence="1">Nucleotidyl transferase AbiEii/AbiGii toxin family protein</fullName>
    </submittedName>
</protein>
<gene>
    <name evidence="1" type="ORF">EHT25_26790</name>
</gene>
<dbReference type="OrthoDB" id="9780929at2"/>
<sequence length="326" mass="37689">MKLHEDQNLFADAVTITAQQMNLPEIYVEKDYWVTLALQRIFTGPLAEFTIFKGGTALSKCFSFINRFSEDVDLVLLKEPGLSANQLKERLKRISNTVSEVLPEIEVPGITNKKGMIRKTAHSYSRVFNGEFGQVRDLIILESTWLGSPEPVIKGQISSFVYEMMQSRGQGELASQYHLLPFEVTLLAPTRTLCEKIMSLVRFSYSEKPLIDLRNKIRHVYDLHQLLEQKDISDFFDSDSFDMMLHKVGQDDEISFRNNKDWLYIHPSQALIFSELNRIWPELQHTYNGPFKSLVFGKLPADKLVLQTLKRIAKRLSRINWVLKTK</sequence>
<dbReference type="Proteomes" id="UP000271925">
    <property type="component" value="Unassembled WGS sequence"/>
</dbReference>
<proteinExistence type="predicted"/>